<evidence type="ECO:0000256" key="6">
    <source>
        <dbReference type="ARBA" id="ARBA00023235"/>
    </source>
</evidence>
<dbReference type="OrthoDB" id="16120at2759"/>
<reference evidence="10 11" key="1">
    <citation type="submission" date="2019-03" db="EMBL/GenBank/DDBJ databases">
        <authorList>
            <person name="Gaulin E."/>
            <person name="Dumas B."/>
        </authorList>
    </citation>
    <scope>NUCLEOTIDE SEQUENCE [LARGE SCALE GENOMIC DNA]</scope>
    <source>
        <strain evidence="10">CBS 568.67</strain>
    </source>
</reference>
<evidence type="ECO:0000256" key="4">
    <source>
        <dbReference type="ARBA" id="ARBA00022490"/>
    </source>
</evidence>
<keyword evidence="11" id="KW-1185">Reference proteome</keyword>
<keyword evidence="4 7" id="KW-0963">Cytoplasm</keyword>
<evidence type="ECO:0000256" key="3">
    <source>
        <dbReference type="ARBA" id="ARBA00011019"/>
    </source>
</evidence>
<dbReference type="Proteomes" id="UP000332933">
    <property type="component" value="Unassembled WGS sequence"/>
</dbReference>
<name>A0A485KWU0_9STRA</name>
<dbReference type="GO" id="GO:0003755">
    <property type="term" value="F:peptidyl-prolyl cis-trans isomerase activity"/>
    <property type="evidence" value="ECO:0007669"/>
    <property type="project" value="UniProtKB-KW"/>
</dbReference>
<proteinExistence type="inferred from homology"/>
<dbReference type="Gene3D" id="1.20.120.1150">
    <property type="match status" value="1"/>
</dbReference>
<reference evidence="9" key="2">
    <citation type="submission" date="2019-06" db="EMBL/GenBank/DDBJ databases">
        <title>Genomics analysis of Aphanomyces spp. identifies a new class of oomycete effector associated with host adaptation.</title>
        <authorList>
            <person name="Gaulin E."/>
        </authorList>
    </citation>
    <scope>NUCLEOTIDE SEQUENCE</scope>
    <source>
        <strain evidence="9">CBS 578.67</strain>
    </source>
</reference>
<protein>
    <recommendedName>
        <fullName evidence="7">Serine/threonine-protein phosphatase 2A activator</fullName>
        <ecNumber evidence="7">5.2.1.8</ecNumber>
    </recommendedName>
    <alternativeName>
        <fullName evidence="7">Phosphotyrosyl phosphatase activator</fullName>
    </alternativeName>
</protein>
<dbReference type="GO" id="GO:0008160">
    <property type="term" value="F:protein tyrosine phosphatase activator activity"/>
    <property type="evidence" value="ECO:0007669"/>
    <property type="project" value="TreeGrafter"/>
</dbReference>
<dbReference type="GO" id="GO:0005634">
    <property type="term" value="C:nucleus"/>
    <property type="evidence" value="ECO:0007669"/>
    <property type="project" value="TreeGrafter"/>
</dbReference>
<dbReference type="InterPro" id="IPR037218">
    <property type="entry name" value="PTPA_sf"/>
</dbReference>
<dbReference type="EMBL" id="CAADRA010005429">
    <property type="protein sequence ID" value="VFT89752.1"/>
    <property type="molecule type" value="Genomic_DNA"/>
</dbReference>
<accession>A0A485KWU0</accession>
<evidence type="ECO:0000256" key="2">
    <source>
        <dbReference type="ARBA" id="ARBA00004496"/>
    </source>
</evidence>
<evidence type="ECO:0000256" key="1">
    <source>
        <dbReference type="ARBA" id="ARBA00000971"/>
    </source>
</evidence>
<dbReference type="GO" id="GO:0005737">
    <property type="term" value="C:cytoplasm"/>
    <property type="evidence" value="ECO:0007669"/>
    <property type="project" value="UniProtKB-SubCell"/>
</dbReference>
<evidence type="ECO:0000313" key="11">
    <source>
        <dbReference type="Proteomes" id="UP000332933"/>
    </source>
</evidence>
<organism evidence="10 11">
    <name type="scientific">Aphanomyces stellatus</name>
    <dbReference type="NCBI Taxonomy" id="120398"/>
    <lineage>
        <taxon>Eukaryota</taxon>
        <taxon>Sar</taxon>
        <taxon>Stramenopiles</taxon>
        <taxon>Oomycota</taxon>
        <taxon>Saprolegniomycetes</taxon>
        <taxon>Saprolegniales</taxon>
        <taxon>Verrucalvaceae</taxon>
        <taxon>Aphanomyces</taxon>
    </lineage>
</organism>
<evidence type="ECO:0000313" key="9">
    <source>
        <dbReference type="EMBL" id="KAF0696346.1"/>
    </source>
</evidence>
<keyword evidence="6 7" id="KW-0413">Isomerase</keyword>
<dbReference type="InterPro" id="IPR004327">
    <property type="entry name" value="Phstyr_phstse_ac"/>
</dbReference>
<evidence type="ECO:0000256" key="5">
    <source>
        <dbReference type="ARBA" id="ARBA00023110"/>
    </source>
</evidence>
<dbReference type="EMBL" id="VJMH01005408">
    <property type="protein sequence ID" value="KAF0696346.1"/>
    <property type="molecule type" value="Genomic_DNA"/>
</dbReference>
<dbReference type="PANTHER" id="PTHR10012:SF0">
    <property type="entry name" value="SERINE_THREONINE-PROTEIN PHOSPHATASE 2A ACTIVATOR"/>
    <property type="match status" value="1"/>
</dbReference>
<feature type="region of interest" description="Disordered" evidence="8">
    <location>
        <begin position="351"/>
        <end position="370"/>
    </location>
</feature>
<dbReference type="EC" id="5.2.1.8" evidence="7"/>
<dbReference type="GO" id="GO:0000159">
    <property type="term" value="C:protein phosphatase type 2A complex"/>
    <property type="evidence" value="ECO:0007669"/>
    <property type="project" value="TreeGrafter"/>
</dbReference>
<dbReference type="Pfam" id="PF03095">
    <property type="entry name" value="PTPA"/>
    <property type="match status" value="1"/>
</dbReference>
<evidence type="ECO:0000256" key="7">
    <source>
        <dbReference type="RuleBase" id="RU361210"/>
    </source>
</evidence>
<dbReference type="FunFam" id="1.20.120.1150:FF:000002">
    <property type="entry name" value="Serine/threonine-protein phosphatase 2A activator"/>
    <property type="match status" value="1"/>
</dbReference>
<dbReference type="SUPFAM" id="SSF140984">
    <property type="entry name" value="PTPA-like"/>
    <property type="match status" value="1"/>
</dbReference>
<gene>
    <name evidence="10" type="primary">Aste57867_12905</name>
    <name evidence="9" type="ORF">As57867_012857</name>
    <name evidence="10" type="ORF">ASTE57867_12905</name>
</gene>
<sequence length="370" mass="41247">MSSPYVIPQRAIFSEADLRQFLRSSTYEMVLVFVKALNESVKGKKLTDDIPVSKNVELVCAVLTTLNTWIDDIPPIAQPMRFGNKAFRDWYDRLVDQSPRIHEAMLELTELKRAAIELCPYLIDSFGNRVRIDYGTGHETSFILWLCGLHKIGFLSQADFPAIVLKIFNTYLTLMRRLQKVYMLEPAGSHGVWGLDDYQCLPFYFGSSQLVGQTVLAPSSVHDDSLLQLHAGENLYLDAVRFVREVKSTGSFAETSPMLNDISGVHSWDKINGGMLKLYEGEVLKKFPVIQHLLFGSLIPCTWTPSQSGETSYKPVSTHPGTRVHAPNWDLPVQDGAPWTPVETLAKTVSDTQTAPLTPSSSSAAAATHL</sequence>
<comment type="catalytic activity">
    <reaction evidence="1 7">
        <text>[protein]-peptidylproline (omega=180) = [protein]-peptidylproline (omega=0)</text>
        <dbReference type="Rhea" id="RHEA:16237"/>
        <dbReference type="Rhea" id="RHEA-COMP:10747"/>
        <dbReference type="Rhea" id="RHEA-COMP:10748"/>
        <dbReference type="ChEBI" id="CHEBI:83833"/>
        <dbReference type="ChEBI" id="CHEBI:83834"/>
        <dbReference type="EC" id="5.2.1.8"/>
    </reaction>
</comment>
<evidence type="ECO:0000256" key="8">
    <source>
        <dbReference type="SAM" id="MobiDB-lite"/>
    </source>
</evidence>
<dbReference type="GO" id="GO:0007052">
    <property type="term" value="P:mitotic spindle organization"/>
    <property type="evidence" value="ECO:0007669"/>
    <property type="project" value="TreeGrafter"/>
</dbReference>
<comment type="function">
    <text evidence="7">PPIases accelerate the folding of proteins. It catalyzes the cis-trans isomerization of proline imidic peptide bonds in oligopeptides.</text>
</comment>
<dbReference type="InterPro" id="IPR043170">
    <property type="entry name" value="PTPA_C_lid"/>
</dbReference>
<keyword evidence="5 7" id="KW-0697">Rotamase</keyword>
<dbReference type="AlphaFoldDB" id="A0A485KWU0"/>
<dbReference type="CDD" id="cd04087">
    <property type="entry name" value="PTPA"/>
    <property type="match status" value="1"/>
</dbReference>
<feature type="compositionally biased region" description="Low complexity" evidence="8">
    <location>
        <begin position="360"/>
        <end position="370"/>
    </location>
</feature>
<dbReference type="PANTHER" id="PTHR10012">
    <property type="entry name" value="SERINE/THREONINE-PROTEIN PHOSPHATASE 2A REGULATORY SUBUNIT B"/>
    <property type="match status" value="1"/>
</dbReference>
<comment type="subcellular location">
    <subcellularLocation>
        <location evidence="2 7">Cytoplasm</location>
    </subcellularLocation>
</comment>
<comment type="similarity">
    <text evidence="3 7">Belongs to the PTPA-type PPIase family.</text>
</comment>
<dbReference type="PIRSF" id="PIRSF016325">
    <property type="entry name" value="Phstyr_phstse_ac"/>
    <property type="match status" value="1"/>
</dbReference>
<evidence type="ECO:0000313" key="10">
    <source>
        <dbReference type="EMBL" id="VFT89752.1"/>
    </source>
</evidence>